<name>A0A255GGA7_9ACTN</name>
<dbReference type="Proteomes" id="UP000215896">
    <property type="component" value="Unassembled WGS sequence"/>
</dbReference>
<reference evidence="18 19" key="1">
    <citation type="submission" date="2017-07" db="EMBL/GenBank/DDBJ databases">
        <title>Draft whole genome sequences of clinical Proprionibacteriaceae strains.</title>
        <authorList>
            <person name="Bernier A.-M."/>
            <person name="Bernard K."/>
            <person name="Domingo M.-C."/>
        </authorList>
    </citation>
    <scope>NUCLEOTIDE SEQUENCE [LARGE SCALE GENOMIC DNA]</scope>
    <source>
        <strain evidence="18 19">NML 030167</strain>
    </source>
</reference>
<evidence type="ECO:0000256" key="13">
    <source>
        <dbReference type="ARBA" id="ARBA00034808"/>
    </source>
</evidence>
<keyword evidence="4" id="KW-0227">DNA damage</keyword>
<comment type="catalytic activity">
    <reaction evidence="12">
        <text>Couples ATP hydrolysis with the unwinding of duplex DNA by translocating in the 3'-5' direction.</text>
        <dbReference type="EC" id="5.6.2.4"/>
    </reaction>
</comment>
<dbReference type="PANTHER" id="PTHR11070:SF59">
    <property type="entry name" value="DNA 3'-5' HELICASE"/>
    <property type="match status" value="1"/>
</dbReference>
<evidence type="ECO:0000256" key="8">
    <source>
        <dbReference type="ARBA" id="ARBA00022840"/>
    </source>
</evidence>
<evidence type="ECO:0000256" key="12">
    <source>
        <dbReference type="ARBA" id="ARBA00034617"/>
    </source>
</evidence>
<evidence type="ECO:0000256" key="11">
    <source>
        <dbReference type="ARBA" id="ARBA00023235"/>
    </source>
</evidence>
<dbReference type="OrthoDB" id="5240387at2"/>
<dbReference type="Gene3D" id="3.90.320.10">
    <property type="match status" value="1"/>
</dbReference>
<comment type="caution">
    <text evidence="18">The sequence shown here is derived from an EMBL/GenBank/DDBJ whole genome shotgun (WGS) entry which is preliminary data.</text>
</comment>
<evidence type="ECO:0000256" key="10">
    <source>
        <dbReference type="ARBA" id="ARBA00023204"/>
    </source>
</evidence>
<dbReference type="GO" id="GO:0005829">
    <property type="term" value="C:cytosol"/>
    <property type="evidence" value="ECO:0007669"/>
    <property type="project" value="TreeGrafter"/>
</dbReference>
<keyword evidence="3 15" id="KW-0547">Nucleotide-binding</keyword>
<keyword evidence="8 15" id="KW-0067">ATP-binding</keyword>
<feature type="binding site" evidence="15">
    <location>
        <begin position="37"/>
        <end position="44"/>
    </location>
    <ligand>
        <name>ATP</name>
        <dbReference type="ChEBI" id="CHEBI:30616"/>
    </ligand>
</feature>
<dbReference type="AlphaFoldDB" id="A0A255GGA7"/>
<dbReference type="EC" id="5.6.2.4" evidence="13"/>
<dbReference type="InterPro" id="IPR011335">
    <property type="entry name" value="Restrct_endonuc-II-like"/>
</dbReference>
<keyword evidence="2" id="KW-0540">Nuclease</keyword>
<evidence type="ECO:0000256" key="2">
    <source>
        <dbReference type="ARBA" id="ARBA00022722"/>
    </source>
</evidence>
<dbReference type="PANTHER" id="PTHR11070">
    <property type="entry name" value="UVRD / RECB / PCRA DNA HELICASE FAMILY MEMBER"/>
    <property type="match status" value="1"/>
</dbReference>
<keyword evidence="6 15" id="KW-0347">Helicase</keyword>
<dbReference type="InterPro" id="IPR038726">
    <property type="entry name" value="PDDEXK_AddAB-type"/>
</dbReference>
<accession>A0A255GGA7</accession>
<evidence type="ECO:0000259" key="17">
    <source>
        <dbReference type="PROSITE" id="PS51217"/>
    </source>
</evidence>
<keyword evidence="10" id="KW-0234">DNA repair</keyword>
<dbReference type="Gene3D" id="1.10.10.160">
    <property type="match status" value="1"/>
</dbReference>
<gene>
    <name evidence="18" type="ORF">CGZ94_07575</name>
</gene>
<dbReference type="PROSITE" id="PS51198">
    <property type="entry name" value="UVRD_HELICASE_ATP_BIND"/>
    <property type="match status" value="1"/>
</dbReference>
<keyword evidence="19" id="KW-1185">Reference proteome</keyword>
<comment type="similarity">
    <text evidence="1">Belongs to the helicase family. UvrD subfamily.</text>
</comment>
<dbReference type="PROSITE" id="PS51217">
    <property type="entry name" value="UVRD_HELICASE_CTER"/>
    <property type="match status" value="1"/>
</dbReference>
<dbReference type="RefSeq" id="WP_094405256.1">
    <property type="nucleotide sequence ID" value="NZ_NMVN01000016.1"/>
</dbReference>
<dbReference type="CDD" id="cd17932">
    <property type="entry name" value="DEXQc_UvrD"/>
    <property type="match status" value="1"/>
</dbReference>
<keyword evidence="7" id="KW-0269">Exonuclease</keyword>
<dbReference type="GO" id="GO:0000725">
    <property type="term" value="P:recombinational repair"/>
    <property type="evidence" value="ECO:0007669"/>
    <property type="project" value="TreeGrafter"/>
</dbReference>
<evidence type="ECO:0000256" key="6">
    <source>
        <dbReference type="ARBA" id="ARBA00022806"/>
    </source>
</evidence>
<dbReference type="InterPro" id="IPR014017">
    <property type="entry name" value="DNA_helicase_UvrD-like_C"/>
</dbReference>
<evidence type="ECO:0000256" key="7">
    <source>
        <dbReference type="ARBA" id="ARBA00022839"/>
    </source>
</evidence>
<dbReference type="GO" id="GO:0004527">
    <property type="term" value="F:exonuclease activity"/>
    <property type="evidence" value="ECO:0007669"/>
    <property type="project" value="UniProtKB-KW"/>
</dbReference>
<evidence type="ECO:0000313" key="18">
    <source>
        <dbReference type="EMBL" id="OYO14452.1"/>
    </source>
</evidence>
<protein>
    <recommendedName>
        <fullName evidence="13">DNA 3'-5' helicase</fullName>
        <ecNumber evidence="13">5.6.2.4</ecNumber>
    </recommendedName>
</protein>
<dbReference type="GO" id="GO:0003677">
    <property type="term" value="F:DNA binding"/>
    <property type="evidence" value="ECO:0007669"/>
    <property type="project" value="UniProtKB-KW"/>
</dbReference>
<keyword evidence="11" id="KW-0413">Isomerase</keyword>
<dbReference type="InterPro" id="IPR011604">
    <property type="entry name" value="PDDEXK-like_dom_sf"/>
</dbReference>
<dbReference type="GO" id="GO:0043138">
    <property type="term" value="F:3'-5' DNA helicase activity"/>
    <property type="evidence" value="ECO:0007669"/>
    <property type="project" value="UniProtKB-EC"/>
</dbReference>
<dbReference type="InterPro" id="IPR013986">
    <property type="entry name" value="DExx_box_DNA_helicase_dom_sf"/>
</dbReference>
<evidence type="ECO:0000259" key="16">
    <source>
        <dbReference type="PROSITE" id="PS51198"/>
    </source>
</evidence>
<dbReference type="SUPFAM" id="SSF52540">
    <property type="entry name" value="P-loop containing nucleoside triphosphate hydrolases"/>
    <property type="match status" value="1"/>
</dbReference>
<dbReference type="Pfam" id="PF12705">
    <property type="entry name" value="PDDEXK_1"/>
    <property type="match status" value="1"/>
</dbReference>
<dbReference type="Gene3D" id="3.40.50.300">
    <property type="entry name" value="P-loop containing nucleotide triphosphate hydrolases"/>
    <property type="match status" value="3"/>
</dbReference>
<keyword evidence="5 15" id="KW-0378">Hydrolase</keyword>
<dbReference type="InterPro" id="IPR027417">
    <property type="entry name" value="P-loop_NTPase"/>
</dbReference>
<evidence type="ECO:0000256" key="9">
    <source>
        <dbReference type="ARBA" id="ARBA00023125"/>
    </source>
</evidence>
<organism evidence="18 19">
    <name type="scientific">Enemella evansiae</name>
    <dbReference type="NCBI Taxonomy" id="2016499"/>
    <lineage>
        <taxon>Bacteria</taxon>
        <taxon>Bacillati</taxon>
        <taxon>Actinomycetota</taxon>
        <taxon>Actinomycetes</taxon>
        <taxon>Propionibacteriales</taxon>
        <taxon>Propionibacteriaceae</taxon>
        <taxon>Enemella</taxon>
    </lineage>
</organism>
<dbReference type="InterPro" id="IPR014016">
    <property type="entry name" value="UvrD-like_ATP-bd"/>
</dbReference>
<dbReference type="InterPro" id="IPR000212">
    <property type="entry name" value="DNA_helicase_UvrD/REP"/>
</dbReference>
<evidence type="ECO:0000256" key="3">
    <source>
        <dbReference type="ARBA" id="ARBA00022741"/>
    </source>
</evidence>
<dbReference type="SUPFAM" id="SSF52980">
    <property type="entry name" value="Restriction endonuclease-like"/>
    <property type="match status" value="1"/>
</dbReference>
<evidence type="ECO:0000256" key="14">
    <source>
        <dbReference type="ARBA" id="ARBA00048988"/>
    </source>
</evidence>
<evidence type="ECO:0000256" key="1">
    <source>
        <dbReference type="ARBA" id="ARBA00009922"/>
    </source>
</evidence>
<feature type="domain" description="UvrD-like helicase C-terminal" evidence="17">
    <location>
        <begin position="337"/>
        <end position="645"/>
    </location>
</feature>
<sequence>MVRVGLRRAETVVTVPALDADQQRVVDHDRGPLLVLAGPGTGKTTTLVEAVVARLRTNGTGSESGRTPLVLTFSRRAAADLRERITARLGRSTATPLAMTFHSFCYALLRRFGAGDHEPGVAEASAGLRLLTAPEQEFRVRETLAGLAERDPGLTDWPAGMRAAYPTRAFAAEARQVIARARQLGLDPEDLEHAAELADRPEWAGVGRFMEEYLEVLDFEGVLDYSELVHRCRILLTDPEVLATLRAEIDGIYVDEYQDTDPSQVALLSELAGPGGTVVAVGDPDQSIYGFRGAEARGILDFPDRFRTADGDPAPVLALGTTRRYGSRIADATGHLADRLPLARSLPAEVRERFRHPATDPAGPAGRVEIYGFESTGAQAEHVADLLRQAHLRDGLDWSEMGVLVRSGRRDLPPLVRALSAAGVPVEVAGDEIALSAELAVRPLLLALQVALRVDGPDVDETARLLVSPLGGLDSLGVRRLGRRLRAAEREELGGALPESSAELCRLALIDPGRLADAERSGGPSRELEQARRLAVLLAEARARIESGGTAEEVLWLLWSGTDWPARLRADAFGGGDSARRADRDLDAVCALFDIAVRSEELVGARGVESFLAEVEAQQIPADTQREGDLRGRGVRLLTAHRAKGLQWRLVVVAGVQEGGWPDLRVRGSLLEADRLGRQGPGGGAGLTEGLSLGARLAEERRLFYVACTRARERLVVTAVEGTEGEGDQPSRFLSELRTPQQQITGRPRRPLTLAALVGELRRISVDPDQSPVLRDAAAVRLARLADAVDDDGRPLAPAADPANWWGMRAVSRAGDPVVAPGDPVRLSGSSLGSLLACPRQWFLSRRAQGESGRRTAASTGEVMHVLVDHAAREDIPPDELVGHLDEIWEQLDFAARYRSAVERVEAEAMVERHAAWLTANAHREVLGTEVPFKLPVEVDGERVLLTGTVDRLERLGDGRLHVVDFKTGKTAPEKSELPGHEQLGVYQLAAQQGAFDDLAPGERRVGGAELVYLRLQDSGDQPYPKVFNQASLDDQPQLPGEDAGTHRTWVHDKIATAATIVRTERFDARVQSSCRYCAFADSCPAKSAEVVQ</sequence>
<evidence type="ECO:0000256" key="4">
    <source>
        <dbReference type="ARBA" id="ARBA00022763"/>
    </source>
</evidence>
<feature type="domain" description="UvrD-like helicase ATP-binding" evidence="16">
    <location>
        <begin position="16"/>
        <end position="326"/>
    </location>
</feature>
<evidence type="ECO:0000256" key="15">
    <source>
        <dbReference type="PROSITE-ProRule" id="PRU00560"/>
    </source>
</evidence>
<proteinExistence type="inferred from homology"/>
<dbReference type="Pfam" id="PF00580">
    <property type="entry name" value="UvrD-helicase"/>
    <property type="match status" value="1"/>
</dbReference>
<comment type="catalytic activity">
    <reaction evidence="14">
        <text>ATP + H2O = ADP + phosphate + H(+)</text>
        <dbReference type="Rhea" id="RHEA:13065"/>
        <dbReference type="ChEBI" id="CHEBI:15377"/>
        <dbReference type="ChEBI" id="CHEBI:15378"/>
        <dbReference type="ChEBI" id="CHEBI:30616"/>
        <dbReference type="ChEBI" id="CHEBI:43474"/>
        <dbReference type="ChEBI" id="CHEBI:456216"/>
        <dbReference type="EC" id="5.6.2.4"/>
    </reaction>
</comment>
<dbReference type="GO" id="GO:0033202">
    <property type="term" value="C:DNA helicase complex"/>
    <property type="evidence" value="ECO:0007669"/>
    <property type="project" value="TreeGrafter"/>
</dbReference>
<keyword evidence="9" id="KW-0238">DNA-binding</keyword>
<dbReference type="GO" id="GO:0005524">
    <property type="term" value="F:ATP binding"/>
    <property type="evidence" value="ECO:0007669"/>
    <property type="project" value="UniProtKB-UniRule"/>
</dbReference>
<dbReference type="EMBL" id="NMVO01000012">
    <property type="protein sequence ID" value="OYO14452.1"/>
    <property type="molecule type" value="Genomic_DNA"/>
</dbReference>
<dbReference type="Pfam" id="PF13361">
    <property type="entry name" value="UvrD_C"/>
    <property type="match status" value="1"/>
</dbReference>
<evidence type="ECO:0000256" key="5">
    <source>
        <dbReference type="ARBA" id="ARBA00022801"/>
    </source>
</evidence>
<evidence type="ECO:0000313" key="19">
    <source>
        <dbReference type="Proteomes" id="UP000215896"/>
    </source>
</evidence>